<gene>
    <name evidence="1" type="ORF">BG844_15665</name>
</gene>
<proteinExistence type="predicted"/>
<organism evidence="1 2">
    <name type="scientific">Couchioplanes caeruleus subsp. caeruleus</name>
    <dbReference type="NCBI Taxonomy" id="56427"/>
    <lineage>
        <taxon>Bacteria</taxon>
        <taxon>Bacillati</taxon>
        <taxon>Actinomycetota</taxon>
        <taxon>Actinomycetes</taxon>
        <taxon>Micromonosporales</taxon>
        <taxon>Micromonosporaceae</taxon>
        <taxon>Couchioplanes</taxon>
    </lineage>
</organism>
<dbReference type="Gene3D" id="1.25.40.10">
    <property type="entry name" value="Tetratricopeptide repeat domain"/>
    <property type="match status" value="1"/>
</dbReference>
<name>A0A1K0FKH7_9ACTN</name>
<dbReference type="RefSeq" id="WP_071806059.1">
    <property type="nucleotide sequence ID" value="NZ_MEIA01000160.1"/>
</dbReference>
<evidence type="ECO:0000313" key="1">
    <source>
        <dbReference type="EMBL" id="OJF13359.1"/>
    </source>
</evidence>
<keyword evidence="2" id="KW-1185">Reference proteome</keyword>
<sequence>MQAQALAAVAGAVAAGDPERAGRLATDAETAARSITDPAAQAQTLAAVAEAVAAAGDYHRAGNLLGVVLAVRSWQVPLPVLAKYWPRVVLRFVDELSGNERPRYT</sequence>
<dbReference type="EMBL" id="MEIA01000160">
    <property type="protein sequence ID" value="OJF13359.1"/>
    <property type="molecule type" value="Genomic_DNA"/>
</dbReference>
<dbReference type="AlphaFoldDB" id="A0A1K0FKH7"/>
<reference evidence="1 2" key="1">
    <citation type="submission" date="2016-09" db="EMBL/GenBank/DDBJ databases">
        <title>Couchioplanes caeruleus draft genome sequence.</title>
        <authorList>
            <person name="Sheehan J."/>
            <person name="Caffrey P."/>
        </authorList>
    </citation>
    <scope>NUCLEOTIDE SEQUENCE [LARGE SCALE GENOMIC DNA]</scope>
    <source>
        <strain evidence="1 2">DSM 43634</strain>
    </source>
</reference>
<accession>A0A1K0FKH7</accession>
<comment type="caution">
    <text evidence="1">The sequence shown here is derived from an EMBL/GenBank/DDBJ whole genome shotgun (WGS) entry which is preliminary data.</text>
</comment>
<dbReference type="InterPro" id="IPR011990">
    <property type="entry name" value="TPR-like_helical_dom_sf"/>
</dbReference>
<evidence type="ECO:0000313" key="2">
    <source>
        <dbReference type="Proteomes" id="UP000182486"/>
    </source>
</evidence>
<dbReference type="Proteomes" id="UP000182486">
    <property type="component" value="Unassembled WGS sequence"/>
</dbReference>
<protein>
    <submittedName>
        <fullName evidence="1">Uncharacterized protein</fullName>
    </submittedName>
</protein>